<comment type="similarity">
    <text evidence="2 5">Belongs to the eukaryotic/archaeal RNase P protein component 2 family.</text>
</comment>
<comment type="subcellular location">
    <subcellularLocation>
        <location evidence="1">Nucleus</location>
    </subcellularLocation>
</comment>
<feature type="region of interest" description="Disordered" evidence="6">
    <location>
        <begin position="168"/>
        <end position="191"/>
    </location>
</feature>
<feature type="compositionally biased region" description="Acidic residues" evidence="6">
    <location>
        <begin position="174"/>
        <end position="191"/>
    </location>
</feature>
<protein>
    <recommendedName>
        <fullName evidence="5">Ribonuclease P/MRP protein subunit POP5</fullName>
        <ecNumber evidence="5">3.1.26.5</ecNumber>
    </recommendedName>
</protein>
<dbReference type="PANTHER" id="PTHR15441">
    <property type="entry name" value="RIBONUCLEASE P PROTEIN SUBUNIT P14"/>
    <property type="match status" value="1"/>
</dbReference>
<comment type="caution">
    <text evidence="7">The sequence shown here is derived from an EMBL/GenBank/DDBJ whole genome shotgun (WGS) entry which is preliminary data.</text>
</comment>
<dbReference type="PIRSF" id="PIRSF023803">
    <property type="entry name" value="Ribonuclease_P_prd"/>
    <property type="match status" value="1"/>
</dbReference>
<evidence type="ECO:0000256" key="4">
    <source>
        <dbReference type="ARBA" id="ARBA00023242"/>
    </source>
</evidence>
<evidence type="ECO:0000256" key="3">
    <source>
        <dbReference type="ARBA" id="ARBA00022694"/>
    </source>
</evidence>
<dbReference type="PANTHER" id="PTHR15441:SF2">
    <property type="entry name" value="RIBONUCLEASE P_MRP PROTEIN SUBUNIT POP5"/>
    <property type="match status" value="1"/>
</dbReference>
<evidence type="ECO:0000313" key="8">
    <source>
        <dbReference type="Proteomes" id="UP001492380"/>
    </source>
</evidence>
<comment type="catalytic activity">
    <reaction evidence="5">
        <text>Endonucleolytic cleavage of RNA, removing 5'-extranucleotides from tRNA precursor.</text>
        <dbReference type="EC" id="3.1.26.5"/>
    </reaction>
</comment>
<gene>
    <name evidence="7" type="ORF">HDK90DRAFT_257955</name>
</gene>
<dbReference type="Pfam" id="PF01900">
    <property type="entry name" value="RNase_P_Rpp14"/>
    <property type="match status" value="1"/>
</dbReference>
<comment type="function">
    <text evidence="5">Component of ribonuclease P, a protein complex that generates mature tRNA molecules by cleaving their 5'-ends.</text>
</comment>
<dbReference type="InterPro" id="IPR016819">
    <property type="entry name" value="RNase_P/MRP_POP5"/>
</dbReference>
<dbReference type="SUPFAM" id="SSF160350">
    <property type="entry name" value="Rnp2-like"/>
    <property type="match status" value="1"/>
</dbReference>
<evidence type="ECO:0000256" key="2">
    <source>
        <dbReference type="ARBA" id="ARBA00010800"/>
    </source>
</evidence>
<dbReference type="EC" id="3.1.26.5" evidence="5"/>
<name>A0ABR1YQY5_9PEZI</name>
<keyword evidence="3 5" id="KW-0819">tRNA processing</keyword>
<dbReference type="InterPro" id="IPR038085">
    <property type="entry name" value="Rnp2-like_sf"/>
</dbReference>
<organism evidence="7 8">
    <name type="scientific">Phyllosticta capitalensis</name>
    <dbReference type="NCBI Taxonomy" id="121624"/>
    <lineage>
        <taxon>Eukaryota</taxon>
        <taxon>Fungi</taxon>
        <taxon>Dikarya</taxon>
        <taxon>Ascomycota</taxon>
        <taxon>Pezizomycotina</taxon>
        <taxon>Dothideomycetes</taxon>
        <taxon>Dothideomycetes incertae sedis</taxon>
        <taxon>Botryosphaeriales</taxon>
        <taxon>Phyllostictaceae</taxon>
        <taxon>Phyllosticta</taxon>
    </lineage>
</organism>
<accession>A0ABR1YQY5</accession>
<proteinExistence type="inferred from homology"/>
<dbReference type="EMBL" id="JBBWRZ010000005">
    <property type="protein sequence ID" value="KAK8235850.1"/>
    <property type="molecule type" value="Genomic_DNA"/>
</dbReference>
<evidence type="ECO:0000256" key="1">
    <source>
        <dbReference type="ARBA" id="ARBA00004123"/>
    </source>
</evidence>
<evidence type="ECO:0000313" key="7">
    <source>
        <dbReference type="EMBL" id="KAK8235850.1"/>
    </source>
</evidence>
<reference evidence="7 8" key="1">
    <citation type="submission" date="2024-04" db="EMBL/GenBank/DDBJ databases">
        <title>Phyllosticta paracitricarpa is synonymous to the EU quarantine fungus P. citricarpa based on phylogenomic analyses.</title>
        <authorList>
            <consortium name="Lawrence Berkeley National Laboratory"/>
            <person name="Van Ingen-Buijs V.A."/>
            <person name="Van Westerhoven A.C."/>
            <person name="Haridas S."/>
            <person name="Skiadas P."/>
            <person name="Martin F."/>
            <person name="Groenewald J.Z."/>
            <person name="Crous P.W."/>
            <person name="Seidl M.F."/>
        </authorList>
    </citation>
    <scope>NUCLEOTIDE SEQUENCE [LARGE SCALE GENOMIC DNA]</scope>
    <source>
        <strain evidence="7 8">CBS 123374</strain>
    </source>
</reference>
<dbReference type="Gene3D" id="3.30.70.3250">
    <property type="entry name" value="Ribonuclease P, Pop5 subunit"/>
    <property type="match status" value="1"/>
</dbReference>
<sequence length="191" mass="20831">MVRLKHRYLLVNFLYPSPTGTSNANASKGSHALPNVIQFHQPSSDRLTAGYLVKLIRESIVDLFGDHGAGLTSGTLQIKYLSPATSTAIIRVARSHYRLVWAALSFLTRLPDPVNQSCVVQVVRVSGTIRKAEEEAIRRAKKSVLRARENLGDSAVAAEALLSKGGTIAMNSNDQDEDVVMNGIEDDDEDD</sequence>
<keyword evidence="8" id="KW-1185">Reference proteome</keyword>
<evidence type="ECO:0000256" key="5">
    <source>
        <dbReference type="PIRNR" id="PIRNR023803"/>
    </source>
</evidence>
<dbReference type="InterPro" id="IPR002759">
    <property type="entry name" value="Pop5/Rpp14/Rnp2-like"/>
</dbReference>
<evidence type="ECO:0000256" key="6">
    <source>
        <dbReference type="SAM" id="MobiDB-lite"/>
    </source>
</evidence>
<keyword evidence="4" id="KW-0539">Nucleus</keyword>
<dbReference type="Proteomes" id="UP001492380">
    <property type="component" value="Unassembled WGS sequence"/>
</dbReference>